<dbReference type="AlphaFoldDB" id="A0A8X7MQA1"/>
<reference evidence="2" key="2">
    <citation type="journal article" date="2019" name="IMA Fungus">
        <title>Genome sequencing and comparison of five Tilletia species to identify candidate genes for the detection of regulated species infecting wheat.</title>
        <authorList>
            <person name="Nguyen H.D.T."/>
            <person name="Sultana T."/>
            <person name="Kesanakurti P."/>
            <person name="Hambleton S."/>
        </authorList>
    </citation>
    <scope>NUCLEOTIDE SEQUENCE</scope>
    <source>
        <strain evidence="2">DAOMC 236426</strain>
    </source>
</reference>
<keyword evidence="1" id="KW-0732">Signal</keyword>
<organism evidence="2 3">
    <name type="scientific">Tilletia controversa</name>
    <name type="common">dwarf bunt fungus</name>
    <dbReference type="NCBI Taxonomy" id="13291"/>
    <lineage>
        <taxon>Eukaryota</taxon>
        <taxon>Fungi</taxon>
        <taxon>Dikarya</taxon>
        <taxon>Basidiomycota</taxon>
        <taxon>Ustilaginomycotina</taxon>
        <taxon>Exobasidiomycetes</taxon>
        <taxon>Tilletiales</taxon>
        <taxon>Tilletiaceae</taxon>
        <taxon>Tilletia</taxon>
    </lineage>
</organism>
<evidence type="ECO:0000256" key="1">
    <source>
        <dbReference type="SAM" id="SignalP"/>
    </source>
</evidence>
<evidence type="ECO:0000313" key="3">
    <source>
        <dbReference type="Proteomes" id="UP000077684"/>
    </source>
</evidence>
<sequence length="511" mass="55359">MRFFDFRSLSYVKTLAASFVLVLVLVLVSTLPAEAGIVNKVDVDSVALLARANTTSTAASTAVSTAPSTTTSSTPAPTGTRLLNKRCSKASQCTTGVCNDLLSPICYATNGRPYICDFNGDRIDRCRQVPLGHSCANTGDCSQGVCNKNTSTCTLVDVGAYCVRDTHCKSPALCDLSRKRCVVPTNQTILPQQPCAINEQCKSGKCEKQRASPRDKYLEYPFEMPYENYEIDRNRCAFYALGQSGCQDYTECQEGFCYNGKCARGEAGDQCILNDNCTKDYTCGLDGKCYLPPATNQLRSNAPTVNAATQCLSGRSRFSYNVRRPIPGDGGKKHDFTDEVCTGVDVNGRCNVNADCIRSACVEGICKKLFVHSRCEYNTQCLSGNCMLYTPDRTYKTCARRSTGADCYRDDGCLSRKCRTFYLQCDCPSTYHACDGSLLGGQCREASDCKGSLNGTVTCNARICTPTDPAAPHPTSPGPPPTYTTGLGSAQMPFDYYAPGDDGVIDQILLT</sequence>
<comment type="caution">
    <text evidence="2">The sequence shown here is derived from an EMBL/GenBank/DDBJ whole genome shotgun (WGS) entry which is preliminary data.</text>
</comment>
<protein>
    <submittedName>
        <fullName evidence="2">Uncharacterized protein</fullName>
    </submittedName>
</protein>
<dbReference type="EMBL" id="LWDE02000694">
    <property type="protein sequence ID" value="KAE8245616.1"/>
    <property type="molecule type" value="Genomic_DNA"/>
</dbReference>
<reference evidence="2" key="1">
    <citation type="submission" date="2016-04" db="EMBL/GenBank/DDBJ databases">
        <authorList>
            <person name="Nguyen H.D."/>
            <person name="Samba Siva P."/>
            <person name="Cullis J."/>
            <person name="Levesque C.A."/>
            <person name="Hambleton S."/>
        </authorList>
    </citation>
    <scope>NUCLEOTIDE SEQUENCE</scope>
    <source>
        <strain evidence="2">DAOMC 236426</strain>
    </source>
</reference>
<keyword evidence="3" id="KW-1185">Reference proteome</keyword>
<evidence type="ECO:0000313" key="2">
    <source>
        <dbReference type="EMBL" id="KAE8245616.1"/>
    </source>
</evidence>
<gene>
    <name evidence="2" type="ORF">A4X06_0g5539</name>
</gene>
<feature type="signal peptide" evidence="1">
    <location>
        <begin position="1"/>
        <end position="35"/>
    </location>
</feature>
<proteinExistence type="predicted"/>
<feature type="chain" id="PRO_5036471370" evidence="1">
    <location>
        <begin position="36"/>
        <end position="511"/>
    </location>
</feature>
<dbReference type="Proteomes" id="UP000077684">
    <property type="component" value="Unassembled WGS sequence"/>
</dbReference>
<accession>A0A8X7MQA1</accession>
<name>A0A8X7MQA1_9BASI</name>